<protein>
    <submittedName>
        <fullName evidence="2">DUF4382 domain-containing protein</fullName>
    </submittedName>
</protein>
<organism evidence="2">
    <name type="scientific">Telmatobacter sp. DSM 110680</name>
    <dbReference type="NCBI Taxonomy" id="3036704"/>
    <lineage>
        <taxon>Bacteria</taxon>
        <taxon>Pseudomonadati</taxon>
        <taxon>Acidobacteriota</taxon>
        <taxon>Terriglobia</taxon>
        <taxon>Terriglobales</taxon>
        <taxon>Acidobacteriaceae</taxon>
        <taxon>Telmatobacter</taxon>
    </lineage>
</organism>
<dbReference type="SUPFAM" id="SSF49464">
    <property type="entry name" value="Carboxypeptidase regulatory domain-like"/>
    <property type="match status" value="1"/>
</dbReference>
<dbReference type="PROSITE" id="PS51257">
    <property type="entry name" value="PROKAR_LIPOPROTEIN"/>
    <property type="match status" value="1"/>
</dbReference>
<dbReference type="InterPro" id="IPR008969">
    <property type="entry name" value="CarboxyPept-like_regulatory"/>
</dbReference>
<dbReference type="InterPro" id="IPR025491">
    <property type="entry name" value="DUF4382"/>
</dbReference>
<evidence type="ECO:0000313" key="2">
    <source>
        <dbReference type="EMBL" id="XBH18779.1"/>
    </source>
</evidence>
<proteinExistence type="predicted"/>
<feature type="domain" description="DUF4382" evidence="1">
    <location>
        <begin position="45"/>
        <end position="221"/>
    </location>
</feature>
<dbReference type="AlphaFoldDB" id="A0AAU7DM66"/>
<evidence type="ECO:0000259" key="1">
    <source>
        <dbReference type="Pfam" id="PF14321"/>
    </source>
</evidence>
<sequence>MEHRKAVSLRPLVQSFLVLCCLCIVALFVSACSSMTGNLSGSGMASVTTMISDPATCATPNGPFSHVYVTITDVKIHNSASAGANDSGWVDLTPNLAKAPKQVDLLGLANNQCFLASLGDAQQIQAGTYQQIRIILASDSASISSNACGNGSANCVQTSKDSTFHTLSLSSEDQTGIKIPPGQMAGGGLTVAAGKTTDLDIDFLTCQSIVQQGNGQYRLKPVLHAGEVSTVSASINGTVLDGSTGKPVAGTTWVAVEQKDLSGVDRVVQSTIANADGTFVFCPLASGNYDVVVSGVRSSDGALYAPSIVTGVAVGDTTGNIKLNAPTLPAASSFANLNGLVTSASNASPAAPISIDATLTALETVNSVVYTIPQQPAASPFYGVSQVVTTVAGPVGTPPVACPSGTDCINYSLPVPSGSAYIGAWSSGGAMLSQPSPLASYAVDGITTSTCTANDVNSNPPIALTGSGPFANVAVTTNLQFTGCQ</sequence>
<dbReference type="RefSeq" id="WP_348263997.1">
    <property type="nucleotide sequence ID" value="NZ_CP121196.1"/>
</dbReference>
<reference evidence="2" key="1">
    <citation type="submission" date="2023-03" db="EMBL/GenBank/DDBJ databases">
        <title>Edaphobacter sp.</title>
        <authorList>
            <person name="Huber K.J."/>
            <person name="Papendorf J."/>
            <person name="Pilke C."/>
            <person name="Bunk B."/>
            <person name="Sproeer C."/>
            <person name="Pester M."/>
        </authorList>
    </citation>
    <scope>NUCLEOTIDE SEQUENCE</scope>
    <source>
        <strain evidence="2">DSM 110680</strain>
    </source>
</reference>
<dbReference type="Pfam" id="PF14321">
    <property type="entry name" value="DUF4382"/>
    <property type="match status" value="1"/>
</dbReference>
<gene>
    <name evidence="2" type="ORF">P8935_05560</name>
</gene>
<accession>A0AAU7DM66</accession>
<dbReference type="Gene3D" id="2.60.40.1120">
    <property type="entry name" value="Carboxypeptidase-like, regulatory domain"/>
    <property type="match status" value="1"/>
</dbReference>
<name>A0AAU7DM66_9BACT</name>
<dbReference type="EMBL" id="CP121196">
    <property type="protein sequence ID" value="XBH18779.1"/>
    <property type="molecule type" value="Genomic_DNA"/>
</dbReference>